<accession>A0A4Q2DJS7</accession>
<name>A0A4Q2DJS7_9AGAR</name>
<dbReference type="Pfam" id="PF18759">
    <property type="entry name" value="Plavaka"/>
    <property type="match status" value="1"/>
</dbReference>
<evidence type="ECO:0000313" key="3">
    <source>
        <dbReference type="Proteomes" id="UP000290288"/>
    </source>
</evidence>
<evidence type="ECO:0000313" key="2">
    <source>
        <dbReference type="EMBL" id="RXW20300.1"/>
    </source>
</evidence>
<dbReference type="STRING" id="2316362.A0A4Q2DJS7"/>
<gene>
    <name evidence="2" type="ORF">EST38_g5564</name>
</gene>
<organism evidence="2 3">
    <name type="scientific">Candolleomyces aberdarensis</name>
    <dbReference type="NCBI Taxonomy" id="2316362"/>
    <lineage>
        <taxon>Eukaryota</taxon>
        <taxon>Fungi</taxon>
        <taxon>Dikarya</taxon>
        <taxon>Basidiomycota</taxon>
        <taxon>Agaricomycotina</taxon>
        <taxon>Agaricomycetes</taxon>
        <taxon>Agaricomycetidae</taxon>
        <taxon>Agaricales</taxon>
        <taxon>Agaricineae</taxon>
        <taxon>Psathyrellaceae</taxon>
        <taxon>Candolleomyces</taxon>
    </lineage>
</organism>
<sequence>MSCPACKTSVSLKYLRMHLENSRHPVCKDLLRELDRDLSSDDDAPSNSDRGRSSKQKLSTRAAFQNSGYKEDSDSPLNGHVAIDPTGDAFGDYQAMGFENISVVSNSSEMDCDIPMELNKTSPSDNLDDGMDSEPYEDYADEAELEDKRFELPRCNTSDAQIDNLCESESNEPSSNTLPDPRQGPAHLPISGTYVKPHIVPFGNSAGQSISQGTSAQEQYPTKVFDERNIYSPFSSKLEWDIARWAKFQNHLSASAVTELLSIDGVVERLDLSFKNSLELNKLIDSKLPSPTPAFERIPFKLGGEVFEVYMRNIMECVKSLFKNPEFAPYLKYAPEKHYTDSSCTIRLYHDMHTGDWWWDTQDKLDKMPAGPGGTIIPIILSSDKTQLMLFRNKSTYPLYMTIGNIPKEIRRRPSSRAYVLLAYLPTSRFSHISSQASRRRCVLNVYHSCMSMILAPLVKPGKDGDLFMNGDGMEYRGHPLYACFIGDYPEQVQATCAMTGDCVECPIPRDQLGDFNLASATDAWRQLAPVLDALRKVESDPVGYHNLAKELRIKPVLEPFWKDLPLADIYRSITPDVLHQLYQGIIKHLISWITEACGAAEIDARCRRLPPNHNVHLFFKGITSLSRVSGKEHAQMCQILLGLVLDIRLPNNISNIPFQRAIRAILDFLYMAQYPVHTSTTLGLMEEALAEFHKHKHIFTTLGIRDSFNIPKLHFASHYVRCIKLFGTTDNFNTEYTERLHIDLTKDAYHATNHKDEYTQMTKWLERKEKMARHESYVLWRLQRATNAPGKSVEWSVPGLDQRRFSHIAKHPTIRNASLDSIQSPSKYGAIHFLPALSRFIALTNNPMLTRAQLDQEVFNTFLQCRSLNVWHSTKLLREDPLTRERSTADIIHARPSTVDRQGRDVPSRFDTILVNEKSTGAEIGIRGRRVGRLRVIFQLPTSVINTMFKDPSKPESVTGLFKVSKSTLQDGTNLAELHQVHGVVAPSLTNVLPST</sequence>
<protein>
    <submittedName>
        <fullName evidence="2">Uncharacterized protein</fullName>
    </submittedName>
</protein>
<dbReference type="OrthoDB" id="2576233at2759"/>
<keyword evidence="3" id="KW-1185">Reference proteome</keyword>
<dbReference type="EMBL" id="SDEE01000156">
    <property type="protein sequence ID" value="RXW20300.1"/>
    <property type="molecule type" value="Genomic_DNA"/>
</dbReference>
<dbReference type="InterPro" id="IPR041078">
    <property type="entry name" value="Plavaka"/>
</dbReference>
<feature type="compositionally biased region" description="Polar residues" evidence="1">
    <location>
        <begin position="56"/>
        <end position="68"/>
    </location>
</feature>
<feature type="region of interest" description="Disordered" evidence="1">
    <location>
        <begin position="166"/>
        <end position="190"/>
    </location>
</feature>
<feature type="region of interest" description="Disordered" evidence="1">
    <location>
        <begin position="37"/>
        <end position="83"/>
    </location>
</feature>
<feature type="compositionally biased region" description="Polar residues" evidence="1">
    <location>
        <begin position="166"/>
        <end position="178"/>
    </location>
</feature>
<proteinExistence type="predicted"/>
<evidence type="ECO:0000256" key="1">
    <source>
        <dbReference type="SAM" id="MobiDB-lite"/>
    </source>
</evidence>
<comment type="caution">
    <text evidence="2">The sequence shown here is derived from an EMBL/GenBank/DDBJ whole genome shotgun (WGS) entry which is preliminary data.</text>
</comment>
<reference evidence="2 3" key="1">
    <citation type="submission" date="2019-01" db="EMBL/GenBank/DDBJ databases">
        <title>Draft genome sequence of Psathyrella aberdarensis IHI B618.</title>
        <authorList>
            <person name="Buettner E."/>
            <person name="Kellner H."/>
        </authorList>
    </citation>
    <scope>NUCLEOTIDE SEQUENCE [LARGE SCALE GENOMIC DNA]</scope>
    <source>
        <strain evidence="2 3">IHI B618</strain>
    </source>
</reference>
<dbReference type="AlphaFoldDB" id="A0A4Q2DJS7"/>
<dbReference type="Proteomes" id="UP000290288">
    <property type="component" value="Unassembled WGS sequence"/>
</dbReference>